<protein>
    <recommendedName>
        <fullName evidence="3">Extracellular solute-binding protein</fullName>
    </recommendedName>
</protein>
<organism evidence="1 2">
    <name type="scientific">Paenibacillus harenae</name>
    <dbReference type="NCBI Taxonomy" id="306543"/>
    <lineage>
        <taxon>Bacteria</taxon>
        <taxon>Bacillati</taxon>
        <taxon>Bacillota</taxon>
        <taxon>Bacilli</taxon>
        <taxon>Bacillales</taxon>
        <taxon>Paenibacillaceae</taxon>
        <taxon>Paenibacillus</taxon>
    </lineage>
</organism>
<dbReference type="SUPFAM" id="SSF53850">
    <property type="entry name" value="Periplasmic binding protein-like II"/>
    <property type="match status" value="1"/>
</dbReference>
<evidence type="ECO:0008006" key="3">
    <source>
        <dbReference type="Google" id="ProtNLM"/>
    </source>
</evidence>
<keyword evidence="2" id="KW-1185">Reference proteome</keyword>
<accession>A0ABT9TTE4</accession>
<proteinExistence type="predicted"/>
<evidence type="ECO:0000313" key="1">
    <source>
        <dbReference type="EMBL" id="MDQ0110608.1"/>
    </source>
</evidence>
<dbReference type="Proteomes" id="UP001229346">
    <property type="component" value="Unassembled WGS sequence"/>
</dbReference>
<name>A0ABT9TTE4_PAEHA</name>
<reference evidence="1 2" key="1">
    <citation type="submission" date="2023-07" db="EMBL/GenBank/DDBJ databases">
        <title>Sorghum-associated microbial communities from plants grown in Nebraska, USA.</title>
        <authorList>
            <person name="Schachtman D."/>
        </authorList>
    </citation>
    <scope>NUCLEOTIDE SEQUENCE [LARGE SCALE GENOMIC DNA]</scope>
    <source>
        <strain evidence="1 2">CC482</strain>
    </source>
</reference>
<evidence type="ECO:0000313" key="2">
    <source>
        <dbReference type="Proteomes" id="UP001229346"/>
    </source>
</evidence>
<sequence length="105" mass="11397">MMSNQSGGGSVMQFMNWLYSPEGVQEATAGPKGLTWDIQDGKPTLIEFGYQAVTNSVNIPDEYGGGKFSDGGNQINNSTLVRSMINPETGEPYVNTMWSSYLCSN</sequence>
<dbReference type="Gene3D" id="3.40.190.10">
    <property type="entry name" value="Periplasmic binding protein-like II"/>
    <property type="match status" value="1"/>
</dbReference>
<comment type="caution">
    <text evidence="1">The sequence shown here is derived from an EMBL/GenBank/DDBJ whole genome shotgun (WGS) entry which is preliminary data.</text>
</comment>
<gene>
    <name evidence="1" type="ORF">J2T15_000024</name>
</gene>
<dbReference type="EMBL" id="JAUSSU010000001">
    <property type="protein sequence ID" value="MDQ0110608.1"/>
    <property type="molecule type" value="Genomic_DNA"/>
</dbReference>